<feature type="transmembrane region" description="Helical" evidence="6">
    <location>
        <begin position="150"/>
        <end position="169"/>
    </location>
</feature>
<protein>
    <recommendedName>
        <fullName evidence="7">GRF-type domain-containing protein</fullName>
    </recommendedName>
</protein>
<feature type="coiled-coil region" evidence="5">
    <location>
        <begin position="104"/>
        <end position="138"/>
    </location>
</feature>
<keyword evidence="6" id="KW-1133">Transmembrane helix</keyword>
<keyword evidence="3" id="KW-0862">Zinc</keyword>
<evidence type="ECO:0000313" key="9">
    <source>
        <dbReference type="Proteomes" id="UP000823388"/>
    </source>
</evidence>
<proteinExistence type="predicted"/>
<dbReference type="PANTHER" id="PTHR33248">
    <property type="entry name" value="ZINC ION-BINDING PROTEIN"/>
    <property type="match status" value="1"/>
</dbReference>
<evidence type="ECO:0000256" key="6">
    <source>
        <dbReference type="SAM" id="Phobius"/>
    </source>
</evidence>
<organism evidence="8 9">
    <name type="scientific">Panicum virgatum</name>
    <name type="common">Blackwell switchgrass</name>
    <dbReference type="NCBI Taxonomy" id="38727"/>
    <lineage>
        <taxon>Eukaryota</taxon>
        <taxon>Viridiplantae</taxon>
        <taxon>Streptophyta</taxon>
        <taxon>Embryophyta</taxon>
        <taxon>Tracheophyta</taxon>
        <taxon>Spermatophyta</taxon>
        <taxon>Magnoliopsida</taxon>
        <taxon>Liliopsida</taxon>
        <taxon>Poales</taxon>
        <taxon>Poaceae</taxon>
        <taxon>PACMAD clade</taxon>
        <taxon>Panicoideae</taxon>
        <taxon>Panicodae</taxon>
        <taxon>Paniceae</taxon>
        <taxon>Panicinae</taxon>
        <taxon>Panicum</taxon>
        <taxon>Panicum sect. Hiantes</taxon>
    </lineage>
</organism>
<evidence type="ECO:0000256" key="4">
    <source>
        <dbReference type="PROSITE-ProRule" id="PRU01343"/>
    </source>
</evidence>
<comment type="caution">
    <text evidence="8">The sequence shown here is derived from an EMBL/GenBank/DDBJ whole genome shotgun (WGS) entry which is preliminary data.</text>
</comment>
<dbReference type="PROSITE" id="PS51999">
    <property type="entry name" value="ZF_GRF"/>
    <property type="match status" value="1"/>
</dbReference>
<evidence type="ECO:0000259" key="7">
    <source>
        <dbReference type="PROSITE" id="PS51999"/>
    </source>
</evidence>
<sequence length="172" mass="18851">MSLSVSSSPGHGLSSGDGMRRYSPIPYRRGPFDYEPSVLCQCGRKAALWISWSDDNPGRRYLKCYNARSGGCNFMGWFEGPIDEFIRGLLVDLRDTVWGLKRERVELKAALADAVVKMEQLKEEISALKVENQALKAANKTSAQKPLMKTVLLIGLAVPAAAAAAAVFMRLG</sequence>
<dbReference type="AlphaFoldDB" id="A0A8T0SV07"/>
<evidence type="ECO:0000256" key="3">
    <source>
        <dbReference type="ARBA" id="ARBA00022833"/>
    </source>
</evidence>
<dbReference type="Pfam" id="PF06839">
    <property type="entry name" value="Zn_ribbon_GRF"/>
    <property type="match status" value="1"/>
</dbReference>
<keyword evidence="9" id="KW-1185">Reference proteome</keyword>
<accession>A0A8T0SV07</accession>
<evidence type="ECO:0000256" key="1">
    <source>
        <dbReference type="ARBA" id="ARBA00022723"/>
    </source>
</evidence>
<dbReference type="EMBL" id="CM029045">
    <property type="protein sequence ID" value="KAG2601068.1"/>
    <property type="molecule type" value="Genomic_DNA"/>
</dbReference>
<evidence type="ECO:0000256" key="2">
    <source>
        <dbReference type="ARBA" id="ARBA00022771"/>
    </source>
</evidence>
<name>A0A8T0SV07_PANVG</name>
<keyword evidence="6" id="KW-0472">Membrane</keyword>
<evidence type="ECO:0000313" key="8">
    <source>
        <dbReference type="EMBL" id="KAG2601068.1"/>
    </source>
</evidence>
<feature type="domain" description="GRF-type" evidence="7">
    <location>
        <begin position="40"/>
        <end position="81"/>
    </location>
</feature>
<keyword evidence="5" id="KW-0175">Coiled coil</keyword>
<keyword evidence="1" id="KW-0479">Metal-binding</keyword>
<dbReference type="GO" id="GO:0008270">
    <property type="term" value="F:zinc ion binding"/>
    <property type="evidence" value="ECO:0007669"/>
    <property type="project" value="UniProtKB-KW"/>
</dbReference>
<evidence type="ECO:0000256" key="5">
    <source>
        <dbReference type="SAM" id="Coils"/>
    </source>
</evidence>
<dbReference type="Proteomes" id="UP000823388">
    <property type="component" value="Chromosome 5K"/>
</dbReference>
<keyword evidence="2 4" id="KW-0863">Zinc-finger</keyword>
<gene>
    <name evidence="8" type="ORF">PVAP13_5KG567600</name>
</gene>
<reference evidence="8" key="1">
    <citation type="submission" date="2020-05" db="EMBL/GenBank/DDBJ databases">
        <title>WGS assembly of Panicum virgatum.</title>
        <authorList>
            <person name="Lovell J.T."/>
            <person name="Jenkins J."/>
            <person name="Shu S."/>
            <person name="Juenger T.E."/>
            <person name="Schmutz J."/>
        </authorList>
    </citation>
    <scope>NUCLEOTIDE SEQUENCE</scope>
    <source>
        <strain evidence="8">AP13</strain>
    </source>
</reference>
<dbReference type="InterPro" id="IPR010666">
    <property type="entry name" value="Znf_GRF"/>
</dbReference>
<keyword evidence="6" id="KW-0812">Transmembrane</keyword>